<evidence type="ECO:0000313" key="4">
    <source>
        <dbReference type="EMBL" id="NID03862.1"/>
    </source>
</evidence>
<keyword evidence="5" id="KW-1185">Reference proteome</keyword>
<accession>A0ABX0Q0E9</accession>
<dbReference type="EMBL" id="JAAQQR010000001">
    <property type="protein sequence ID" value="NID03862.1"/>
    <property type="molecule type" value="Genomic_DNA"/>
</dbReference>
<feature type="signal peptide" evidence="2">
    <location>
        <begin position="1"/>
        <end position="23"/>
    </location>
</feature>
<feature type="region of interest" description="Disordered" evidence="1">
    <location>
        <begin position="67"/>
        <end position="98"/>
    </location>
</feature>
<dbReference type="InterPro" id="IPR002048">
    <property type="entry name" value="EF_hand_dom"/>
</dbReference>
<comment type="caution">
    <text evidence="4">The sequence shown here is derived from an EMBL/GenBank/DDBJ whole genome shotgun (WGS) entry which is preliminary data.</text>
</comment>
<dbReference type="Proteomes" id="UP001429601">
    <property type="component" value="Unassembled WGS sequence"/>
</dbReference>
<organism evidence="4 5">
    <name type="scientific">Luteibacter jiangsuensis</name>
    <dbReference type="NCBI Taxonomy" id="637577"/>
    <lineage>
        <taxon>Bacteria</taxon>
        <taxon>Pseudomonadati</taxon>
        <taxon>Pseudomonadota</taxon>
        <taxon>Gammaproteobacteria</taxon>
        <taxon>Lysobacterales</taxon>
        <taxon>Rhodanobacteraceae</taxon>
        <taxon>Luteibacter</taxon>
    </lineage>
</organism>
<dbReference type="InterPro" id="IPR018247">
    <property type="entry name" value="EF_Hand_1_Ca_BS"/>
</dbReference>
<dbReference type="PROSITE" id="PS50222">
    <property type="entry name" value="EF_HAND_2"/>
    <property type="match status" value="1"/>
</dbReference>
<feature type="compositionally biased region" description="Basic and acidic residues" evidence="1">
    <location>
        <begin position="67"/>
        <end position="84"/>
    </location>
</feature>
<feature type="chain" id="PRO_5045145953" description="EF-hand domain-containing protein" evidence="2">
    <location>
        <begin position="24"/>
        <end position="98"/>
    </location>
</feature>
<dbReference type="RefSeq" id="WP_167122927.1">
    <property type="nucleotide sequence ID" value="NZ_JAAQQR010000001.1"/>
</dbReference>
<dbReference type="PROSITE" id="PS00018">
    <property type="entry name" value="EF_HAND_1"/>
    <property type="match status" value="1"/>
</dbReference>
<dbReference type="Gene3D" id="1.10.238.10">
    <property type="entry name" value="EF-hand"/>
    <property type="match status" value="1"/>
</dbReference>
<feature type="domain" description="EF-hand" evidence="3">
    <location>
        <begin position="59"/>
        <end position="94"/>
    </location>
</feature>
<evidence type="ECO:0000256" key="1">
    <source>
        <dbReference type="SAM" id="MobiDB-lite"/>
    </source>
</evidence>
<name>A0ABX0Q0E9_9GAMM</name>
<feature type="region of interest" description="Disordered" evidence="1">
    <location>
        <begin position="25"/>
        <end position="54"/>
    </location>
</feature>
<evidence type="ECO:0000313" key="5">
    <source>
        <dbReference type="Proteomes" id="UP001429601"/>
    </source>
</evidence>
<evidence type="ECO:0000259" key="3">
    <source>
        <dbReference type="PROSITE" id="PS50222"/>
    </source>
</evidence>
<protein>
    <recommendedName>
        <fullName evidence="3">EF-hand domain-containing protein</fullName>
    </recommendedName>
</protein>
<reference evidence="4 5" key="1">
    <citation type="journal article" date="2011" name="Curr. Microbiol.">
        <title>Luteibacter jiangsuensis sp. nov.: a methamidophos-degrading bacterium isolated from a methamidophos-manufacturing factory.</title>
        <authorList>
            <person name="Wang L."/>
            <person name="Wang G.L."/>
            <person name="Li S.P."/>
            <person name="Jiang J.D."/>
        </authorList>
    </citation>
    <scope>NUCLEOTIDE SEQUENCE [LARGE SCALE GENOMIC DNA]</scope>
    <source>
        <strain evidence="4 5">CGMCC 1.10133</strain>
    </source>
</reference>
<gene>
    <name evidence="4" type="ORF">HBF26_03120</name>
</gene>
<evidence type="ECO:0000256" key="2">
    <source>
        <dbReference type="SAM" id="SignalP"/>
    </source>
</evidence>
<keyword evidence="2" id="KW-0732">Signal</keyword>
<sequence>MTYSRSIVSLALVACLSAGVAFAQESAPQAQSGDSGAPDFSSLNDGKPIRRGDVPKDVEALKELRAHFNEADRDHNGQVDKAEYDAYINKANTKQPQR</sequence>
<proteinExistence type="predicted"/>